<name>A0A932YVH0_9BACT</name>
<dbReference type="Proteomes" id="UP000704960">
    <property type="component" value="Unassembled WGS sequence"/>
</dbReference>
<reference evidence="3" key="1">
    <citation type="submission" date="2020-07" db="EMBL/GenBank/DDBJ databases">
        <title>Huge and variable diversity of episymbiotic CPR bacteria and DPANN archaea in groundwater ecosystems.</title>
        <authorList>
            <person name="He C.Y."/>
            <person name="Keren R."/>
            <person name="Whittaker M."/>
            <person name="Farag I.F."/>
            <person name="Doudna J."/>
            <person name="Cate J.H.D."/>
            <person name="Banfield J.F."/>
        </authorList>
    </citation>
    <scope>NUCLEOTIDE SEQUENCE</scope>
    <source>
        <strain evidence="3">NC_groundwater_1226_Ag_S-0.1um_59_124</strain>
    </source>
</reference>
<evidence type="ECO:0000313" key="4">
    <source>
        <dbReference type="Proteomes" id="UP000704960"/>
    </source>
</evidence>
<proteinExistence type="predicted"/>
<keyword evidence="2" id="KW-0472">Membrane</keyword>
<feature type="compositionally biased region" description="Low complexity" evidence="1">
    <location>
        <begin position="116"/>
        <end position="128"/>
    </location>
</feature>
<evidence type="ECO:0000256" key="1">
    <source>
        <dbReference type="SAM" id="MobiDB-lite"/>
    </source>
</evidence>
<accession>A0A932YVH0</accession>
<sequence>MANVIRTALDSLRRRPARERRILAAATYISAAVIITALWASSLERTLSSLSGSPPRAGAEIPRLAANGEPAPPGDAGSPPAPLTALRQAFGTAVGESKRLISELGKTAEQAPSGLPSATGKAGKAAGSPPAPPQPVETSPHQAPAAAGPAEIINGAPASLPYSAYSTARLLSVPLNLPPGAAGMPSDDTTAAADGGNRLTAIMAYNLGELRRTAKDVYEYFTR</sequence>
<keyword evidence="2" id="KW-0812">Transmembrane</keyword>
<feature type="region of interest" description="Disordered" evidence="1">
    <location>
        <begin position="107"/>
        <end position="146"/>
    </location>
</feature>
<dbReference type="EMBL" id="JACQMJ010000004">
    <property type="protein sequence ID" value="MBI4132187.1"/>
    <property type="molecule type" value="Genomic_DNA"/>
</dbReference>
<comment type="caution">
    <text evidence="3">The sequence shown here is derived from an EMBL/GenBank/DDBJ whole genome shotgun (WGS) entry which is preliminary data.</text>
</comment>
<feature type="transmembrane region" description="Helical" evidence="2">
    <location>
        <begin position="21"/>
        <end position="40"/>
    </location>
</feature>
<gene>
    <name evidence="3" type="ORF">HY474_00995</name>
</gene>
<organism evidence="3 4">
    <name type="scientific">Candidatus Sungiibacteriota bacterium</name>
    <dbReference type="NCBI Taxonomy" id="2750080"/>
    <lineage>
        <taxon>Bacteria</taxon>
        <taxon>Candidatus Sungiibacteriota</taxon>
    </lineage>
</organism>
<feature type="region of interest" description="Disordered" evidence="1">
    <location>
        <begin position="47"/>
        <end position="83"/>
    </location>
</feature>
<dbReference type="AlphaFoldDB" id="A0A932YVH0"/>
<evidence type="ECO:0000256" key="2">
    <source>
        <dbReference type="SAM" id="Phobius"/>
    </source>
</evidence>
<keyword evidence="2" id="KW-1133">Transmembrane helix</keyword>
<protein>
    <submittedName>
        <fullName evidence="3">Uncharacterized protein</fullName>
    </submittedName>
</protein>
<evidence type="ECO:0000313" key="3">
    <source>
        <dbReference type="EMBL" id="MBI4132187.1"/>
    </source>
</evidence>